<keyword evidence="1" id="KW-0723">Serine/threonine-protein kinase</keyword>
<evidence type="ECO:0000313" key="3">
    <source>
        <dbReference type="EMBL" id="MFD0901744.1"/>
    </source>
</evidence>
<dbReference type="CDD" id="cd16936">
    <property type="entry name" value="HATPase_RsbW-like"/>
    <property type="match status" value="1"/>
</dbReference>
<dbReference type="PANTHER" id="PTHR35526:SF3">
    <property type="entry name" value="ANTI-SIGMA-F FACTOR RSBW"/>
    <property type="match status" value="1"/>
</dbReference>
<accession>A0ABW3EN09</accession>
<organism evidence="3 4">
    <name type="scientific">Actinomadura sediminis</name>
    <dbReference type="NCBI Taxonomy" id="1038904"/>
    <lineage>
        <taxon>Bacteria</taxon>
        <taxon>Bacillati</taxon>
        <taxon>Actinomycetota</taxon>
        <taxon>Actinomycetes</taxon>
        <taxon>Streptosporangiales</taxon>
        <taxon>Thermomonosporaceae</taxon>
        <taxon>Actinomadura</taxon>
    </lineage>
</organism>
<evidence type="ECO:0000313" key="4">
    <source>
        <dbReference type="Proteomes" id="UP001596972"/>
    </source>
</evidence>
<dbReference type="EMBL" id="JBHTJA010000025">
    <property type="protein sequence ID" value="MFD0901744.1"/>
    <property type="molecule type" value="Genomic_DNA"/>
</dbReference>
<keyword evidence="3" id="KW-0547">Nucleotide-binding</keyword>
<name>A0ABW3EN09_9ACTN</name>
<keyword evidence="4" id="KW-1185">Reference proteome</keyword>
<gene>
    <name evidence="3" type="ORF">ACFQ11_15190</name>
</gene>
<feature type="domain" description="Histidine kinase/HSP90-like ATPase" evidence="2">
    <location>
        <begin position="12"/>
        <end position="124"/>
    </location>
</feature>
<protein>
    <submittedName>
        <fullName evidence="3">ATP-binding protein</fullName>
    </submittedName>
</protein>
<dbReference type="PANTHER" id="PTHR35526">
    <property type="entry name" value="ANTI-SIGMA-F FACTOR RSBW-RELATED"/>
    <property type="match status" value="1"/>
</dbReference>
<dbReference type="GO" id="GO:0005524">
    <property type="term" value="F:ATP binding"/>
    <property type="evidence" value="ECO:0007669"/>
    <property type="project" value="UniProtKB-KW"/>
</dbReference>
<dbReference type="Pfam" id="PF13581">
    <property type="entry name" value="HATPase_c_2"/>
    <property type="match status" value="1"/>
</dbReference>
<dbReference type="InterPro" id="IPR003594">
    <property type="entry name" value="HATPase_dom"/>
</dbReference>
<dbReference type="Proteomes" id="UP001596972">
    <property type="component" value="Unassembled WGS sequence"/>
</dbReference>
<keyword evidence="1" id="KW-0808">Transferase</keyword>
<dbReference type="RefSeq" id="WP_378298953.1">
    <property type="nucleotide sequence ID" value="NZ_JBHTJA010000025.1"/>
</dbReference>
<comment type="caution">
    <text evidence="3">The sequence shown here is derived from an EMBL/GenBank/DDBJ whole genome shotgun (WGS) entry which is preliminary data.</text>
</comment>
<evidence type="ECO:0000259" key="2">
    <source>
        <dbReference type="Pfam" id="PF13581"/>
    </source>
</evidence>
<dbReference type="InterPro" id="IPR036890">
    <property type="entry name" value="HATPase_C_sf"/>
</dbReference>
<dbReference type="SUPFAM" id="SSF55874">
    <property type="entry name" value="ATPase domain of HSP90 chaperone/DNA topoisomerase II/histidine kinase"/>
    <property type="match status" value="1"/>
</dbReference>
<evidence type="ECO:0000256" key="1">
    <source>
        <dbReference type="ARBA" id="ARBA00022527"/>
    </source>
</evidence>
<proteinExistence type="predicted"/>
<keyword evidence="3" id="KW-0067">ATP-binding</keyword>
<sequence>MKQDAADTIVLRAAVESVKEARDAVAKMSDTWGIPGEIPCLVVSELATNAIVHGASGPTDHIVVRAYEMDNGKRVIEVWDRGETWPEPGQVPEDDTESGRGLLLVDALTDGWGVRPLNEGGKVVFAKLSHATDV</sequence>
<dbReference type="Gene3D" id="3.30.565.10">
    <property type="entry name" value="Histidine kinase-like ATPase, C-terminal domain"/>
    <property type="match status" value="1"/>
</dbReference>
<reference evidence="4" key="1">
    <citation type="journal article" date="2019" name="Int. J. Syst. Evol. Microbiol.">
        <title>The Global Catalogue of Microorganisms (GCM) 10K type strain sequencing project: providing services to taxonomists for standard genome sequencing and annotation.</title>
        <authorList>
            <consortium name="The Broad Institute Genomics Platform"/>
            <consortium name="The Broad Institute Genome Sequencing Center for Infectious Disease"/>
            <person name="Wu L."/>
            <person name="Ma J."/>
        </authorList>
    </citation>
    <scope>NUCLEOTIDE SEQUENCE [LARGE SCALE GENOMIC DNA]</scope>
    <source>
        <strain evidence="4">JCM 31202</strain>
    </source>
</reference>
<keyword evidence="1" id="KW-0418">Kinase</keyword>
<dbReference type="InterPro" id="IPR050267">
    <property type="entry name" value="Anti-sigma-factor_SerPK"/>
</dbReference>